<dbReference type="Gene3D" id="3.30.110.20">
    <property type="entry name" value="Alba-like domain"/>
    <property type="match status" value="1"/>
</dbReference>
<dbReference type="GO" id="GO:0003676">
    <property type="term" value="F:nucleic acid binding"/>
    <property type="evidence" value="ECO:0007669"/>
    <property type="project" value="InterPro"/>
</dbReference>
<keyword evidence="2" id="KW-0819">tRNA processing</keyword>
<name>A0AAD7JVJ5_9AGAR</name>
<comment type="caution">
    <text evidence="5">The sequence shown here is derived from an EMBL/GenBank/DDBJ whole genome shotgun (WGS) entry which is preliminary data.</text>
</comment>
<dbReference type="Proteomes" id="UP001215598">
    <property type="component" value="Unassembled WGS sequence"/>
</dbReference>
<evidence type="ECO:0000256" key="2">
    <source>
        <dbReference type="ARBA" id="ARBA00022694"/>
    </source>
</evidence>
<evidence type="ECO:0000256" key="1">
    <source>
        <dbReference type="ARBA" id="ARBA00004123"/>
    </source>
</evidence>
<dbReference type="SUPFAM" id="SSF82704">
    <property type="entry name" value="AlbA-like"/>
    <property type="match status" value="1"/>
</dbReference>
<evidence type="ECO:0000313" key="6">
    <source>
        <dbReference type="Proteomes" id="UP001215598"/>
    </source>
</evidence>
<dbReference type="EMBL" id="JARKIB010000015">
    <property type="protein sequence ID" value="KAJ7771534.1"/>
    <property type="molecule type" value="Genomic_DNA"/>
</dbReference>
<dbReference type="AlphaFoldDB" id="A0AAD7JVJ5"/>
<dbReference type="GO" id="GO:0001682">
    <property type="term" value="P:tRNA 5'-leader removal"/>
    <property type="evidence" value="ECO:0007669"/>
    <property type="project" value="InterPro"/>
</dbReference>
<feature type="compositionally biased region" description="Basic and acidic residues" evidence="4">
    <location>
        <begin position="1"/>
        <end position="17"/>
    </location>
</feature>
<feature type="region of interest" description="Disordered" evidence="4">
    <location>
        <begin position="191"/>
        <end position="241"/>
    </location>
</feature>
<proteinExistence type="predicted"/>
<feature type="compositionally biased region" description="Low complexity" evidence="4">
    <location>
        <begin position="36"/>
        <end position="45"/>
    </location>
</feature>
<accession>A0AAD7JVJ5</accession>
<organism evidence="5 6">
    <name type="scientific">Mycena metata</name>
    <dbReference type="NCBI Taxonomy" id="1033252"/>
    <lineage>
        <taxon>Eukaryota</taxon>
        <taxon>Fungi</taxon>
        <taxon>Dikarya</taxon>
        <taxon>Basidiomycota</taxon>
        <taxon>Agaricomycotina</taxon>
        <taxon>Agaricomycetes</taxon>
        <taxon>Agaricomycetidae</taxon>
        <taxon>Agaricales</taxon>
        <taxon>Marasmiineae</taxon>
        <taxon>Mycenaceae</taxon>
        <taxon>Mycena</taxon>
    </lineage>
</organism>
<keyword evidence="6" id="KW-1185">Reference proteome</keyword>
<dbReference type="GO" id="GO:0000172">
    <property type="term" value="C:ribonuclease MRP complex"/>
    <property type="evidence" value="ECO:0007669"/>
    <property type="project" value="InterPro"/>
</dbReference>
<reference evidence="5" key="1">
    <citation type="submission" date="2023-03" db="EMBL/GenBank/DDBJ databases">
        <title>Massive genome expansion in bonnet fungi (Mycena s.s.) driven by repeated elements and novel gene families across ecological guilds.</title>
        <authorList>
            <consortium name="Lawrence Berkeley National Laboratory"/>
            <person name="Harder C.B."/>
            <person name="Miyauchi S."/>
            <person name="Viragh M."/>
            <person name="Kuo A."/>
            <person name="Thoen E."/>
            <person name="Andreopoulos B."/>
            <person name="Lu D."/>
            <person name="Skrede I."/>
            <person name="Drula E."/>
            <person name="Henrissat B."/>
            <person name="Morin E."/>
            <person name="Kohler A."/>
            <person name="Barry K."/>
            <person name="LaButti K."/>
            <person name="Morin E."/>
            <person name="Salamov A."/>
            <person name="Lipzen A."/>
            <person name="Mereny Z."/>
            <person name="Hegedus B."/>
            <person name="Baldrian P."/>
            <person name="Stursova M."/>
            <person name="Weitz H."/>
            <person name="Taylor A."/>
            <person name="Grigoriev I.V."/>
            <person name="Nagy L.G."/>
            <person name="Martin F."/>
            <person name="Kauserud H."/>
        </authorList>
    </citation>
    <scope>NUCLEOTIDE SEQUENCE</scope>
    <source>
        <strain evidence="5">CBHHK182m</strain>
    </source>
</reference>
<dbReference type="InterPro" id="IPR014612">
    <property type="entry name" value="Pop7/Rpp20"/>
</dbReference>
<dbReference type="InterPro" id="IPR036882">
    <property type="entry name" value="Alba-like_dom_sf"/>
</dbReference>
<evidence type="ECO:0000313" key="5">
    <source>
        <dbReference type="EMBL" id="KAJ7771534.1"/>
    </source>
</evidence>
<sequence length="241" mass="26015">MKRRLDSTSDSNKRIRLVDAQGRSRAVKVTPPPSSNAPAAVNSMPKAEPQLQRSRINKLAPARPFPTVPTSVSATGPRSAHKEGKNLICITRKTPLAAYLRRCKNVIINDGYKTLHLSAMGAAIPHLLQLSVALPTILPFAADEIYTRITTGTMEVQDEIIPDDEDEDITYRTRGKSTLLIIFKIGDGEFEGDTSGPAKKTGARPKQKAQKPSGAPIGPPTTGPSSSRVVVAEPDQDDMEV</sequence>
<evidence type="ECO:0000256" key="4">
    <source>
        <dbReference type="SAM" id="MobiDB-lite"/>
    </source>
</evidence>
<protein>
    <submittedName>
        <fullName evidence="5">Uncharacterized protein</fullName>
    </submittedName>
</protein>
<comment type="subcellular location">
    <subcellularLocation>
        <location evidence="1">Nucleus</location>
    </subcellularLocation>
</comment>
<gene>
    <name evidence="5" type="ORF">B0H16DRAFT_186988</name>
</gene>
<feature type="region of interest" description="Disordered" evidence="4">
    <location>
        <begin position="1"/>
        <end position="80"/>
    </location>
</feature>
<dbReference type="Pfam" id="PF12328">
    <property type="entry name" value="Rpp20"/>
    <property type="match status" value="1"/>
</dbReference>
<evidence type="ECO:0000256" key="3">
    <source>
        <dbReference type="ARBA" id="ARBA00023242"/>
    </source>
</evidence>
<keyword evidence="3" id="KW-0539">Nucleus</keyword>
<dbReference type="GO" id="GO:0005655">
    <property type="term" value="C:nucleolar ribonuclease P complex"/>
    <property type="evidence" value="ECO:0007669"/>
    <property type="project" value="InterPro"/>
</dbReference>